<dbReference type="EMBL" id="JACMSC010000002">
    <property type="protein sequence ID" value="KAG6532238.1"/>
    <property type="molecule type" value="Genomic_DNA"/>
</dbReference>
<dbReference type="SUPFAM" id="SSF50249">
    <property type="entry name" value="Nucleic acid-binding proteins"/>
    <property type="match status" value="1"/>
</dbReference>
<evidence type="ECO:0000313" key="4">
    <source>
        <dbReference type="Proteomes" id="UP000734854"/>
    </source>
</evidence>
<dbReference type="PROSITE" id="PS50832">
    <property type="entry name" value="S1_IF1_TYPE"/>
    <property type="match status" value="1"/>
</dbReference>
<dbReference type="AlphaFoldDB" id="A0A8J5HRQ0"/>
<evidence type="ECO:0000256" key="1">
    <source>
        <dbReference type="PROSITE-ProRule" id="PRU00181"/>
    </source>
</evidence>
<keyword evidence="4" id="KW-1185">Reference proteome</keyword>
<keyword evidence="1" id="KW-0648">Protein biosynthesis</keyword>
<keyword evidence="1" id="KW-0396">Initiation factor</keyword>
<evidence type="ECO:0000259" key="2">
    <source>
        <dbReference type="PROSITE" id="PS50832"/>
    </source>
</evidence>
<feature type="domain" description="S1-like" evidence="2">
    <location>
        <begin position="1"/>
        <end position="49"/>
    </location>
</feature>
<dbReference type="InterPro" id="IPR006196">
    <property type="entry name" value="RNA-binding_domain_S1_IF1"/>
</dbReference>
<name>A0A8J5HRQ0_ZINOF</name>
<dbReference type="Gene3D" id="2.40.50.140">
    <property type="entry name" value="Nucleic acid-binding proteins"/>
    <property type="match status" value="1"/>
</dbReference>
<reference evidence="3 4" key="1">
    <citation type="submission" date="2020-08" db="EMBL/GenBank/DDBJ databases">
        <title>Plant Genome Project.</title>
        <authorList>
            <person name="Zhang R.-G."/>
        </authorList>
    </citation>
    <scope>NUCLEOTIDE SEQUENCE [LARGE SCALE GENOMIC DNA]</scope>
    <source>
        <tissue evidence="3">Rhizome</tissue>
    </source>
</reference>
<accession>A0A8J5HRQ0</accession>
<protein>
    <recommendedName>
        <fullName evidence="2">S1-like domain-containing protein</fullName>
    </recommendedName>
</protein>
<sequence length="97" mass="10907">MKPEMRSTRWSSSPSLVGQEYAQIADGDIILVGLCDYQDDKADIIFKYIPDEARLLKACGELPENIRLNEGTGGLDEEYKGGADDYIEFEDEDIDKI</sequence>
<gene>
    <name evidence="3" type="ORF">ZIOFF_006077</name>
</gene>
<dbReference type="PANTHER" id="PTHR21668">
    <property type="entry name" value="EIF-1A"/>
    <property type="match status" value="1"/>
</dbReference>
<dbReference type="Proteomes" id="UP000734854">
    <property type="component" value="Unassembled WGS sequence"/>
</dbReference>
<dbReference type="SMART" id="SM00652">
    <property type="entry name" value="eIF1a"/>
    <property type="match status" value="1"/>
</dbReference>
<evidence type="ECO:0000313" key="3">
    <source>
        <dbReference type="EMBL" id="KAG6532238.1"/>
    </source>
</evidence>
<dbReference type="GO" id="GO:0003723">
    <property type="term" value="F:RNA binding"/>
    <property type="evidence" value="ECO:0007669"/>
    <property type="project" value="InterPro"/>
</dbReference>
<organism evidence="3 4">
    <name type="scientific">Zingiber officinale</name>
    <name type="common">Ginger</name>
    <name type="synonym">Amomum zingiber</name>
    <dbReference type="NCBI Taxonomy" id="94328"/>
    <lineage>
        <taxon>Eukaryota</taxon>
        <taxon>Viridiplantae</taxon>
        <taxon>Streptophyta</taxon>
        <taxon>Embryophyta</taxon>
        <taxon>Tracheophyta</taxon>
        <taxon>Spermatophyta</taxon>
        <taxon>Magnoliopsida</taxon>
        <taxon>Liliopsida</taxon>
        <taxon>Zingiberales</taxon>
        <taxon>Zingiberaceae</taxon>
        <taxon>Zingiber</taxon>
    </lineage>
</organism>
<dbReference type="InterPro" id="IPR012340">
    <property type="entry name" value="NA-bd_OB-fold"/>
</dbReference>
<dbReference type="InterPro" id="IPR001253">
    <property type="entry name" value="TIF_eIF-1A"/>
</dbReference>
<proteinExistence type="predicted"/>
<dbReference type="GO" id="GO:0003743">
    <property type="term" value="F:translation initiation factor activity"/>
    <property type="evidence" value="ECO:0007669"/>
    <property type="project" value="UniProtKB-UniRule"/>
</dbReference>
<comment type="caution">
    <text evidence="3">The sequence shown here is derived from an EMBL/GenBank/DDBJ whole genome shotgun (WGS) entry which is preliminary data.</text>
</comment>